<accession>A0AAX1UF25</accession>
<dbReference type="Proteomes" id="UP000266305">
    <property type="component" value="Unassembled WGS sequence"/>
</dbReference>
<evidence type="ECO:0000256" key="1">
    <source>
        <dbReference type="SAM" id="MobiDB-lite"/>
    </source>
</evidence>
<reference evidence="2 3" key="1">
    <citation type="submission" date="2018-08" db="EMBL/GenBank/DDBJ databases">
        <title>Draft genome sequence of Rhodobacter sphaeroides FY.</title>
        <authorList>
            <person name="Rayyan A."/>
            <person name="Meyer T.E."/>
            <person name="Kyndt J.A."/>
        </authorList>
    </citation>
    <scope>NUCLEOTIDE SEQUENCE [LARGE SCALE GENOMIC DNA]</scope>
    <source>
        <strain evidence="2 3">FY</strain>
    </source>
</reference>
<dbReference type="RefSeq" id="WP_119001460.1">
    <property type="nucleotide sequence ID" value="NZ_QWGP01000044.1"/>
</dbReference>
<dbReference type="AlphaFoldDB" id="A0AAX1UF25"/>
<dbReference type="CDD" id="cd07178">
    <property type="entry name" value="terB_like_YebE"/>
    <property type="match status" value="1"/>
</dbReference>
<dbReference type="SUPFAM" id="SSF158682">
    <property type="entry name" value="TerB-like"/>
    <property type="match status" value="1"/>
</dbReference>
<dbReference type="InterPro" id="IPR029024">
    <property type="entry name" value="TerB-like"/>
</dbReference>
<organism evidence="2 3">
    <name type="scientific">Cereibacter sphaeroides</name>
    <name type="common">Rhodobacter sphaeroides</name>
    <dbReference type="NCBI Taxonomy" id="1063"/>
    <lineage>
        <taxon>Bacteria</taxon>
        <taxon>Pseudomonadati</taxon>
        <taxon>Pseudomonadota</taxon>
        <taxon>Alphaproteobacteria</taxon>
        <taxon>Rhodobacterales</taxon>
        <taxon>Paracoccaceae</taxon>
        <taxon>Cereibacter</taxon>
    </lineage>
</organism>
<sequence length="227" mass="23083">MDETGFLRGGPAERPAGGCPPAGLTGTAGEGSGCSGLADLIAGFLLGDRSRCCVAGAAARRGIVALSCVVAGRAWADWRDGQDEMAGASGGDRVPLGLDADRAAAEGLCERLLQAMVAAAKSGGRVCREERRFIHRRLRELDLDCDAQALIAAELEAPQDAGRIARLARTPEEAAGIYAASLLAAGHGSVAEGSYLADLAARLKLEAGLVAHLHRRAASAGSAALGD</sequence>
<dbReference type="Pfam" id="PF04391">
    <property type="entry name" value="DUF533"/>
    <property type="match status" value="1"/>
</dbReference>
<proteinExistence type="predicted"/>
<gene>
    <name evidence="2" type="ORF">D1114_21845</name>
</gene>
<name>A0AAX1UF25_CERSP</name>
<dbReference type="InterPro" id="IPR007486">
    <property type="entry name" value="YebE"/>
</dbReference>
<dbReference type="EMBL" id="QWGP01000044">
    <property type="protein sequence ID" value="RHZ90848.1"/>
    <property type="molecule type" value="Genomic_DNA"/>
</dbReference>
<feature type="region of interest" description="Disordered" evidence="1">
    <location>
        <begin position="1"/>
        <end position="23"/>
    </location>
</feature>
<evidence type="ECO:0000313" key="2">
    <source>
        <dbReference type="EMBL" id="RHZ90848.1"/>
    </source>
</evidence>
<comment type="caution">
    <text evidence="2">The sequence shown here is derived from an EMBL/GenBank/DDBJ whole genome shotgun (WGS) entry which is preliminary data.</text>
</comment>
<evidence type="ECO:0000313" key="3">
    <source>
        <dbReference type="Proteomes" id="UP000266305"/>
    </source>
</evidence>
<protein>
    <submittedName>
        <fullName evidence="2">Tellurite resistance TerB family protein</fullName>
    </submittedName>
</protein>